<sequence length="116" mass="12682">MASTGSISSTPSLSPISTPGLGPQEAVGSSTTPTISANPLPPLSREFPKPEDEVDVKAALQRQPGRWSIKGQIEAAQRRTNQPSSPVDEKERRSRDLEAAKRQLMAFHETINRRQH</sequence>
<keyword evidence="3" id="KW-1185">Reference proteome</keyword>
<dbReference type="Proteomes" id="UP001338125">
    <property type="component" value="Unassembled WGS sequence"/>
</dbReference>
<feature type="compositionally biased region" description="Polar residues" evidence="1">
    <location>
        <begin position="27"/>
        <end position="37"/>
    </location>
</feature>
<comment type="caution">
    <text evidence="2">The sequence shown here is derived from an EMBL/GenBank/DDBJ whole genome shotgun (WGS) entry which is preliminary data.</text>
</comment>
<name>A0ABR0SE15_9HYPO</name>
<reference evidence="2 3" key="1">
    <citation type="submission" date="2024-01" db="EMBL/GenBank/DDBJ databases">
        <title>Complete genome of Cladobotryum mycophilum ATHUM6906.</title>
        <authorList>
            <person name="Christinaki A.C."/>
            <person name="Myridakis A.I."/>
            <person name="Kouvelis V.N."/>
        </authorList>
    </citation>
    <scope>NUCLEOTIDE SEQUENCE [LARGE SCALE GENOMIC DNA]</scope>
    <source>
        <strain evidence="2 3">ATHUM6906</strain>
    </source>
</reference>
<feature type="compositionally biased region" description="Basic and acidic residues" evidence="1">
    <location>
        <begin position="87"/>
        <end position="97"/>
    </location>
</feature>
<proteinExistence type="predicted"/>
<feature type="compositionally biased region" description="Low complexity" evidence="1">
    <location>
        <begin position="1"/>
        <end position="23"/>
    </location>
</feature>
<dbReference type="EMBL" id="JAVFKD010000014">
    <property type="protein sequence ID" value="KAK5990005.1"/>
    <property type="molecule type" value="Genomic_DNA"/>
</dbReference>
<evidence type="ECO:0008006" key="4">
    <source>
        <dbReference type="Google" id="ProtNLM"/>
    </source>
</evidence>
<evidence type="ECO:0000256" key="1">
    <source>
        <dbReference type="SAM" id="MobiDB-lite"/>
    </source>
</evidence>
<feature type="region of interest" description="Disordered" evidence="1">
    <location>
        <begin position="1"/>
        <end position="97"/>
    </location>
</feature>
<gene>
    <name evidence="2" type="ORF">PT974_08268</name>
</gene>
<protein>
    <recommendedName>
        <fullName evidence="4">Mediator complex subunit 9</fullName>
    </recommendedName>
</protein>
<evidence type="ECO:0000313" key="2">
    <source>
        <dbReference type="EMBL" id="KAK5990005.1"/>
    </source>
</evidence>
<accession>A0ABR0SE15</accession>
<organism evidence="2 3">
    <name type="scientific">Cladobotryum mycophilum</name>
    <dbReference type="NCBI Taxonomy" id="491253"/>
    <lineage>
        <taxon>Eukaryota</taxon>
        <taxon>Fungi</taxon>
        <taxon>Dikarya</taxon>
        <taxon>Ascomycota</taxon>
        <taxon>Pezizomycotina</taxon>
        <taxon>Sordariomycetes</taxon>
        <taxon>Hypocreomycetidae</taxon>
        <taxon>Hypocreales</taxon>
        <taxon>Hypocreaceae</taxon>
        <taxon>Cladobotryum</taxon>
    </lineage>
</organism>
<evidence type="ECO:0000313" key="3">
    <source>
        <dbReference type="Proteomes" id="UP001338125"/>
    </source>
</evidence>